<organism evidence="3 4">
    <name type="scientific">Roseateles subflavus</name>
    <dbReference type="NCBI Taxonomy" id="3053353"/>
    <lineage>
        <taxon>Bacteria</taxon>
        <taxon>Pseudomonadati</taxon>
        <taxon>Pseudomonadota</taxon>
        <taxon>Betaproteobacteria</taxon>
        <taxon>Burkholderiales</taxon>
        <taxon>Sphaerotilaceae</taxon>
        <taxon>Roseateles</taxon>
    </lineage>
</organism>
<reference evidence="3 4" key="1">
    <citation type="submission" date="2023-06" db="EMBL/GenBank/DDBJ databases">
        <title>Pelomonas sp. APW6 16S ribosomal RNA gene genome sequencing and assembly.</title>
        <authorList>
            <person name="Woo H."/>
        </authorList>
    </citation>
    <scope>NUCLEOTIDE SEQUENCE [LARGE SCALE GENOMIC DNA]</scope>
    <source>
        <strain evidence="3 4">APW6</strain>
    </source>
</reference>
<keyword evidence="1" id="KW-0812">Transmembrane</keyword>
<dbReference type="NCBIfam" id="NF037970">
    <property type="entry name" value="vanZ_1"/>
    <property type="match status" value="1"/>
</dbReference>
<dbReference type="RefSeq" id="WP_285981488.1">
    <property type="nucleotide sequence ID" value="NZ_JASVDS010000001.1"/>
</dbReference>
<evidence type="ECO:0000256" key="1">
    <source>
        <dbReference type="SAM" id="Phobius"/>
    </source>
</evidence>
<comment type="caution">
    <text evidence="3">The sequence shown here is derived from an EMBL/GenBank/DDBJ whole genome shotgun (WGS) entry which is preliminary data.</text>
</comment>
<feature type="transmembrane region" description="Helical" evidence="1">
    <location>
        <begin position="148"/>
        <end position="170"/>
    </location>
</feature>
<feature type="transmembrane region" description="Helical" evidence="1">
    <location>
        <begin position="47"/>
        <end position="70"/>
    </location>
</feature>
<evidence type="ECO:0000259" key="2">
    <source>
        <dbReference type="Pfam" id="PF04892"/>
    </source>
</evidence>
<dbReference type="Proteomes" id="UP001238603">
    <property type="component" value="Unassembled WGS sequence"/>
</dbReference>
<dbReference type="EMBL" id="JASVDS010000001">
    <property type="protein sequence ID" value="MDL5031384.1"/>
    <property type="molecule type" value="Genomic_DNA"/>
</dbReference>
<feature type="transmembrane region" description="Helical" evidence="1">
    <location>
        <begin position="82"/>
        <end position="104"/>
    </location>
</feature>
<feature type="transmembrane region" description="Helical" evidence="1">
    <location>
        <begin position="338"/>
        <end position="359"/>
    </location>
</feature>
<keyword evidence="1" id="KW-0472">Membrane</keyword>
<accession>A0ABT7LEV8</accession>
<feature type="transmembrane region" description="Helical" evidence="1">
    <location>
        <begin position="217"/>
        <end position="235"/>
    </location>
</feature>
<protein>
    <submittedName>
        <fullName evidence="3">VanZ family protein</fullName>
    </submittedName>
</protein>
<feature type="transmembrane region" description="Helical" evidence="1">
    <location>
        <begin position="7"/>
        <end position="27"/>
    </location>
</feature>
<feature type="transmembrane region" description="Helical" evidence="1">
    <location>
        <begin position="300"/>
        <end position="318"/>
    </location>
</feature>
<keyword evidence="1" id="KW-1133">Transmembrane helix</keyword>
<evidence type="ECO:0000313" key="4">
    <source>
        <dbReference type="Proteomes" id="UP001238603"/>
    </source>
</evidence>
<name>A0ABT7LEV8_9BURK</name>
<keyword evidence="4" id="KW-1185">Reference proteome</keyword>
<dbReference type="Pfam" id="PF04892">
    <property type="entry name" value="VanZ"/>
    <property type="match status" value="1"/>
</dbReference>
<proteinExistence type="predicted"/>
<sequence>MGRRSSASWLVLIYALLVAYASLYPFWPWAWPPGVAGTEVLVLHWPRYWLSFDIWANALGYTPFGVLLFAAVVRSGGRERAAWLAVLLGLPLASYVTEVLQYFLPGRVPSLADWALNSAGALAGGLLGGLMHRFGVLARWHGWRERWFVPQSAGALALLALWPVGLLFPAPLPLGLGQWLPRLRELSAQALDGTPWALRDADFVNLVELPLPPGQEAIAIALGLLGPVLLALSVARPGWRRLLLVAGALLVGVLLTALSTALNFGPQHAWSWVSTTTLPGLGAGLLLGVLACLMSRRANAAWGLVALTVLIALITEAPTDPYLAQTLQTWEQGRFINLYGLAQWVGWVWPFAAIAWLLWGVTQRER</sequence>
<feature type="domain" description="VanZ-like" evidence="2">
    <location>
        <begin position="47"/>
        <end position="127"/>
    </location>
</feature>
<evidence type="ECO:0000313" key="3">
    <source>
        <dbReference type="EMBL" id="MDL5031384.1"/>
    </source>
</evidence>
<dbReference type="InterPro" id="IPR006976">
    <property type="entry name" value="VanZ-like"/>
</dbReference>
<feature type="transmembrane region" description="Helical" evidence="1">
    <location>
        <begin position="242"/>
        <end position="264"/>
    </location>
</feature>
<gene>
    <name evidence="3" type="ORF">QRD43_05630</name>
</gene>
<feature type="transmembrane region" description="Helical" evidence="1">
    <location>
        <begin position="270"/>
        <end position="293"/>
    </location>
</feature>
<feature type="transmembrane region" description="Helical" evidence="1">
    <location>
        <begin position="116"/>
        <end position="136"/>
    </location>
</feature>